<dbReference type="InterPro" id="IPR003594">
    <property type="entry name" value="HATPase_dom"/>
</dbReference>
<evidence type="ECO:0000313" key="14">
    <source>
        <dbReference type="Proteomes" id="UP000698242"/>
    </source>
</evidence>
<evidence type="ECO:0000259" key="11">
    <source>
        <dbReference type="PROSITE" id="PS50109"/>
    </source>
</evidence>
<evidence type="ECO:0000259" key="12">
    <source>
        <dbReference type="PROSITE" id="PS50885"/>
    </source>
</evidence>
<sequence>MRRPASLRVRLLALTLVPLVLVAVALGVWRYSVAQSTAEEIFDRSLLATALAISRDVTISGGDALTPATRDLLNDVSGGEVFYHVTGPDGVYITGYAYPPRAEDATEGPIVFGKGSYRGEEVRILQLVERSTLGNLTGESRMTVWQRTAERHAFARAQALRSLRTMGALLVVLAGLMWFGVARGLRPLTDLEAAIALRSPDDLTPIRRAVPPEVAGIVATLNRLISQMRDSIAAHQAFVSDAAHQLRNPATATLSLAQTARDAGEPAERDQRLDAVVEAARRSVRLTEQLLSLERLRYATPENEVPEIDLIVEIEEICAFEGAAALEAGLDFELAASAPALPVRMDPVHAGEAVKNLIDNARRHGGPGLHSVRVALLRESNMAVVRVIDDGIGLSPDDTDTALKRFGQIGPSSGSGLGLSITEAIAKRYGGRLVIEPRAEGASISIQLPISRAESAAR</sequence>
<name>A0A921TFW4_9RHOB</name>
<dbReference type="GO" id="GO:0000155">
    <property type="term" value="F:phosphorelay sensor kinase activity"/>
    <property type="evidence" value="ECO:0007669"/>
    <property type="project" value="InterPro"/>
</dbReference>
<dbReference type="Gene3D" id="3.30.565.10">
    <property type="entry name" value="Histidine kinase-like ATPase, C-terminal domain"/>
    <property type="match status" value="1"/>
</dbReference>
<keyword evidence="9" id="KW-0902">Two-component regulatory system</keyword>
<keyword evidence="14" id="KW-1185">Reference proteome</keyword>
<dbReference type="Gene3D" id="1.10.287.130">
    <property type="match status" value="1"/>
</dbReference>
<keyword evidence="8" id="KW-1133">Transmembrane helix</keyword>
<dbReference type="SUPFAM" id="SSF47384">
    <property type="entry name" value="Homodimeric domain of signal transducing histidine kinase"/>
    <property type="match status" value="1"/>
</dbReference>
<organism evidence="13 14">
    <name type="scientific">Profundibacterium mesophilum KAUST100406-0324</name>
    <dbReference type="NCBI Taxonomy" id="1037889"/>
    <lineage>
        <taxon>Bacteria</taxon>
        <taxon>Pseudomonadati</taxon>
        <taxon>Pseudomonadota</taxon>
        <taxon>Alphaproteobacteria</taxon>
        <taxon>Rhodobacterales</taxon>
        <taxon>Roseobacteraceae</taxon>
        <taxon>Profundibacterium</taxon>
    </lineage>
</organism>
<dbReference type="PROSITE" id="PS50885">
    <property type="entry name" value="HAMP"/>
    <property type="match status" value="1"/>
</dbReference>
<dbReference type="AlphaFoldDB" id="A0A921TFW4"/>
<dbReference type="GO" id="GO:0005886">
    <property type="term" value="C:plasma membrane"/>
    <property type="evidence" value="ECO:0007669"/>
    <property type="project" value="TreeGrafter"/>
</dbReference>
<dbReference type="EMBL" id="APKE01000010">
    <property type="protein sequence ID" value="KAF0676844.1"/>
    <property type="molecule type" value="Genomic_DNA"/>
</dbReference>
<keyword evidence="4" id="KW-0597">Phosphoprotein</keyword>
<comment type="subcellular location">
    <subcellularLocation>
        <location evidence="2">Membrane</location>
    </subcellularLocation>
</comment>
<feature type="domain" description="HAMP" evidence="12">
    <location>
        <begin position="182"/>
        <end position="233"/>
    </location>
</feature>
<dbReference type="SMART" id="SM00387">
    <property type="entry name" value="HATPase_c"/>
    <property type="match status" value="1"/>
</dbReference>
<keyword evidence="7 13" id="KW-0418">Kinase</keyword>
<dbReference type="InterPro" id="IPR036097">
    <property type="entry name" value="HisK_dim/P_sf"/>
</dbReference>
<dbReference type="InterPro" id="IPR005467">
    <property type="entry name" value="His_kinase_dom"/>
</dbReference>
<dbReference type="InterPro" id="IPR004358">
    <property type="entry name" value="Sig_transdc_His_kin-like_C"/>
</dbReference>
<evidence type="ECO:0000256" key="9">
    <source>
        <dbReference type="ARBA" id="ARBA00023012"/>
    </source>
</evidence>
<evidence type="ECO:0000256" key="3">
    <source>
        <dbReference type="ARBA" id="ARBA00012438"/>
    </source>
</evidence>
<keyword evidence="6" id="KW-0812">Transmembrane</keyword>
<evidence type="ECO:0000256" key="2">
    <source>
        <dbReference type="ARBA" id="ARBA00004370"/>
    </source>
</evidence>
<dbReference type="Pfam" id="PF08521">
    <property type="entry name" value="2CSK_N"/>
    <property type="match status" value="1"/>
</dbReference>
<evidence type="ECO:0000256" key="6">
    <source>
        <dbReference type="ARBA" id="ARBA00022692"/>
    </source>
</evidence>
<evidence type="ECO:0000256" key="4">
    <source>
        <dbReference type="ARBA" id="ARBA00022553"/>
    </source>
</evidence>
<dbReference type="InterPro" id="IPR003660">
    <property type="entry name" value="HAMP_dom"/>
</dbReference>
<dbReference type="Pfam" id="PF02518">
    <property type="entry name" value="HATPase_c"/>
    <property type="match status" value="1"/>
</dbReference>
<gene>
    <name evidence="13" type="ORF">PMES_00640</name>
</gene>
<keyword evidence="5 13" id="KW-0808">Transferase</keyword>
<evidence type="ECO:0000256" key="10">
    <source>
        <dbReference type="ARBA" id="ARBA00023136"/>
    </source>
</evidence>
<dbReference type="PRINTS" id="PR00344">
    <property type="entry name" value="BCTRLSENSOR"/>
</dbReference>
<evidence type="ECO:0000313" key="13">
    <source>
        <dbReference type="EMBL" id="KAF0676844.1"/>
    </source>
</evidence>
<proteinExistence type="predicted"/>
<dbReference type="Proteomes" id="UP000698242">
    <property type="component" value="Unassembled WGS sequence"/>
</dbReference>
<keyword evidence="10" id="KW-0472">Membrane</keyword>
<dbReference type="PANTHER" id="PTHR45436">
    <property type="entry name" value="SENSOR HISTIDINE KINASE YKOH"/>
    <property type="match status" value="1"/>
</dbReference>
<dbReference type="InterPro" id="IPR036890">
    <property type="entry name" value="HATPase_C_sf"/>
</dbReference>
<accession>A0A921TFW4</accession>
<comment type="caution">
    <text evidence="13">The sequence shown here is derived from an EMBL/GenBank/DDBJ whole genome shotgun (WGS) entry which is preliminary data.</text>
</comment>
<dbReference type="Pfam" id="PF00512">
    <property type="entry name" value="HisKA"/>
    <property type="match status" value="1"/>
</dbReference>
<protein>
    <recommendedName>
        <fullName evidence="3">histidine kinase</fullName>
        <ecNumber evidence="3">2.7.13.3</ecNumber>
    </recommendedName>
</protein>
<dbReference type="OrthoDB" id="913606at2"/>
<dbReference type="CDD" id="cd00082">
    <property type="entry name" value="HisKA"/>
    <property type="match status" value="1"/>
</dbReference>
<dbReference type="PANTHER" id="PTHR45436:SF1">
    <property type="entry name" value="SENSOR PROTEIN QSEC"/>
    <property type="match status" value="1"/>
</dbReference>
<dbReference type="EC" id="2.7.13.3" evidence="3"/>
<dbReference type="CDD" id="cd00075">
    <property type="entry name" value="HATPase"/>
    <property type="match status" value="1"/>
</dbReference>
<evidence type="ECO:0000256" key="8">
    <source>
        <dbReference type="ARBA" id="ARBA00022989"/>
    </source>
</evidence>
<dbReference type="SMART" id="SM00388">
    <property type="entry name" value="HisKA"/>
    <property type="match status" value="1"/>
</dbReference>
<reference evidence="13" key="1">
    <citation type="submission" date="2013-03" db="EMBL/GenBank/DDBJ databases">
        <title>Genome Sequence of the Profundibacterium mesophilum strain KAUST100406-0324T from Red Sea, a novel genus in the family Rhodobacteraceae.</title>
        <authorList>
            <person name="Essack M."/>
            <person name="Alam I."/>
            <person name="Lafi F."/>
            <person name="Alawi W."/>
            <person name="Kamanu F."/>
            <person name="Al-Suwailem A."/>
            <person name="Lee O.O."/>
            <person name="Xu Y."/>
            <person name="Bajic V."/>
            <person name="Qian P.-Y."/>
            <person name="Archer J."/>
        </authorList>
    </citation>
    <scope>NUCLEOTIDE SEQUENCE</scope>
    <source>
        <strain evidence="13">KAUST100406-0324</strain>
    </source>
</reference>
<dbReference type="InterPro" id="IPR013727">
    <property type="entry name" value="2CSK_N"/>
</dbReference>
<dbReference type="SUPFAM" id="SSF55874">
    <property type="entry name" value="ATPase domain of HSP90 chaperone/DNA topoisomerase II/histidine kinase"/>
    <property type="match status" value="1"/>
</dbReference>
<dbReference type="RefSeq" id="WP_159964067.1">
    <property type="nucleotide sequence ID" value="NZ_APKE01000010.1"/>
</dbReference>
<evidence type="ECO:0000256" key="7">
    <source>
        <dbReference type="ARBA" id="ARBA00022777"/>
    </source>
</evidence>
<evidence type="ECO:0000256" key="5">
    <source>
        <dbReference type="ARBA" id="ARBA00022679"/>
    </source>
</evidence>
<feature type="domain" description="Histidine kinase" evidence="11">
    <location>
        <begin position="241"/>
        <end position="452"/>
    </location>
</feature>
<dbReference type="PROSITE" id="PS50109">
    <property type="entry name" value="HIS_KIN"/>
    <property type="match status" value="1"/>
</dbReference>
<dbReference type="InterPro" id="IPR003661">
    <property type="entry name" value="HisK_dim/P_dom"/>
</dbReference>
<evidence type="ECO:0000256" key="1">
    <source>
        <dbReference type="ARBA" id="ARBA00000085"/>
    </source>
</evidence>
<dbReference type="InterPro" id="IPR050428">
    <property type="entry name" value="TCS_sensor_his_kinase"/>
</dbReference>
<comment type="catalytic activity">
    <reaction evidence="1">
        <text>ATP + protein L-histidine = ADP + protein N-phospho-L-histidine.</text>
        <dbReference type="EC" id="2.7.13.3"/>
    </reaction>
</comment>